<evidence type="ECO:0000256" key="1">
    <source>
        <dbReference type="SAM" id="MobiDB-lite"/>
    </source>
</evidence>
<reference evidence="2 3" key="1">
    <citation type="submission" date="2019-04" db="EMBL/GenBank/DDBJ databases">
        <title>Friends and foes A comparative genomics study of 23 Aspergillus species from section Flavi.</title>
        <authorList>
            <consortium name="DOE Joint Genome Institute"/>
            <person name="Kjaerbolling I."/>
            <person name="Vesth T."/>
            <person name="Frisvad J.C."/>
            <person name="Nybo J.L."/>
            <person name="Theobald S."/>
            <person name="Kildgaard S."/>
            <person name="Isbrandt T."/>
            <person name="Kuo A."/>
            <person name="Sato A."/>
            <person name="Lyhne E.K."/>
            <person name="Kogle M.E."/>
            <person name="Wiebenga A."/>
            <person name="Kun R.S."/>
            <person name="Lubbers R.J."/>
            <person name="Makela M.R."/>
            <person name="Barry K."/>
            <person name="Chovatia M."/>
            <person name="Clum A."/>
            <person name="Daum C."/>
            <person name="Haridas S."/>
            <person name="He G."/>
            <person name="LaButti K."/>
            <person name="Lipzen A."/>
            <person name="Mondo S."/>
            <person name="Riley R."/>
            <person name="Salamov A."/>
            <person name="Simmons B.A."/>
            <person name="Magnuson J.K."/>
            <person name="Henrissat B."/>
            <person name="Mortensen U.H."/>
            <person name="Larsen T.O."/>
            <person name="Devries R.P."/>
            <person name="Grigoriev I.V."/>
            <person name="Machida M."/>
            <person name="Baker S.E."/>
            <person name="Andersen M.R."/>
        </authorList>
    </citation>
    <scope>NUCLEOTIDE SEQUENCE [LARGE SCALE GENOMIC DNA]</scope>
    <source>
        <strain evidence="2 3">IBT 18842</strain>
    </source>
</reference>
<feature type="compositionally biased region" description="Acidic residues" evidence="1">
    <location>
        <begin position="235"/>
        <end position="245"/>
    </location>
</feature>
<evidence type="ECO:0000313" key="3">
    <source>
        <dbReference type="Proteomes" id="UP000325780"/>
    </source>
</evidence>
<name>A0A5N6U282_ASPAV</name>
<dbReference type="EMBL" id="ML742052">
    <property type="protein sequence ID" value="KAE8152519.1"/>
    <property type="molecule type" value="Genomic_DNA"/>
</dbReference>
<dbReference type="OrthoDB" id="4226302at2759"/>
<feature type="region of interest" description="Disordered" evidence="1">
    <location>
        <begin position="1"/>
        <end position="44"/>
    </location>
</feature>
<proteinExistence type="predicted"/>
<dbReference type="Proteomes" id="UP000325780">
    <property type="component" value="Unassembled WGS sequence"/>
</dbReference>
<evidence type="ECO:0000313" key="2">
    <source>
        <dbReference type="EMBL" id="KAE8152519.1"/>
    </source>
</evidence>
<keyword evidence="3" id="KW-1185">Reference proteome</keyword>
<dbReference type="AlphaFoldDB" id="A0A5N6U282"/>
<organism evidence="2 3">
    <name type="scientific">Aspergillus avenaceus</name>
    <dbReference type="NCBI Taxonomy" id="36643"/>
    <lineage>
        <taxon>Eukaryota</taxon>
        <taxon>Fungi</taxon>
        <taxon>Dikarya</taxon>
        <taxon>Ascomycota</taxon>
        <taxon>Pezizomycotina</taxon>
        <taxon>Eurotiomycetes</taxon>
        <taxon>Eurotiomycetidae</taxon>
        <taxon>Eurotiales</taxon>
        <taxon>Aspergillaceae</taxon>
        <taxon>Aspergillus</taxon>
        <taxon>Aspergillus subgen. Circumdati</taxon>
    </lineage>
</organism>
<sequence>MARIRYPSARSRRAQRSRALATRRATGSTVEVEDHKGTSEEERMSSALHEALNCDRCRITLTPDLFQEHCRTGVYSPIRDPPFLSDRVTSSVTGGSKLRGPVAVDIRKMPLRATVPFGTRPGYGRRLTKAQCKEYSDQVKRYESEDADGSWMFARYRIDYHVHAHYMAQRGPIGLCRDAGDKAQLRCWYAEWAGVKIQERETLARPHWFGCAVGAERGDSAAAECEGAGAVGADNEGEDDAEGEAVGEKEGHEVYVEEWA</sequence>
<gene>
    <name evidence="2" type="ORF">BDV25DRAFT_137838</name>
</gene>
<protein>
    <submittedName>
        <fullName evidence="2">Uncharacterized protein</fullName>
    </submittedName>
</protein>
<feature type="compositionally biased region" description="Low complexity" evidence="1">
    <location>
        <begin position="17"/>
        <end position="29"/>
    </location>
</feature>
<feature type="compositionally biased region" description="Basic and acidic residues" evidence="1">
    <location>
        <begin position="32"/>
        <end position="44"/>
    </location>
</feature>
<feature type="region of interest" description="Disordered" evidence="1">
    <location>
        <begin position="226"/>
        <end position="253"/>
    </location>
</feature>
<accession>A0A5N6U282</accession>